<organism evidence="1 2">
    <name type="scientific">Neocallimastix californiae</name>
    <dbReference type="NCBI Taxonomy" id="1754190"/>
    <lineage>
        <taxon>Eukaryota</taxon>
        <taxon>Fungi</taxon>
        <taxon>Fungi incertae sedis</taxon>
        <taxon>Chytridiomycota</taxon>
        <taxon>Chytridiomycota incertae sedis</taxon>
        <taxon>Neocallimastigomycetes</taxon>
        <taxon>Neocallimastigales</taxon>
        <taxon>Neocallimastigaceae</taxon>
        <taxon>Neocallimastix</taxon>
    </lineage>
</organism>
<dbReference type="Proteomes" id="UP000193920">
    <property type="component" value="Unassembled WGS sequence"/>
</dbReference>
<name>A0A1Y2BIP6_9FUNG</name>
<sequence>MGLKTEDRPLTFTTAAGKVLIPQITEEFKIKIKLVEERTVKVKWYDFKTRCRLAEAMPRTIILGSRFMDRHLIYRKVDVHDQQPKVYKIDGERPGLPDVDSPGECEGESIYMGQEIDDIEPAVQREIQPTARITKIIQQVIDNQKLKDTVYDLTKQFYRERGIEYAIDYYNYLVDYDK</sequence>
<accession>A0A1Y2BIP6</accession>
<proteinExistence type="predicted"/>
<gene>
    <name evidence="1" type="ORF">LY90DRAFT_511819</name>
</gene>
<reference evidence="1 2" key="1">
    <citation type="submission" date="2016-08" db="EMBL/GenBank/DDBJ databases">
        <title>A Parts List for Fungal Cellulosomes Revealed by Comparative Genomics.</title>
        <authorList>
            <consortium name="DOE Joint Genome Institute"/>
            <person name="Haitjema C.H."/>
            <person name="Gilmore S.P."/>
            <person name="Henske J.K."/>
            <person name="Solomon K.V."/>
            <person name="De Groot R."/>
            <person name="Kuo A."/>
            <person name="Mondo S.J."/>
            <person name="Salamov A.A."/>
            <person name="Labutti K."/>
            <person name="Zhao Z."/>
            <person name="Chiniquy J."/>
            <person name="Barry K."/>
            <person name="Brewer H.M."/>
            <person name="Purvine S.O."/>
            <person name="Wright A.T."/>
            <person name="Boxma B."/>
            <person name="Van Alen T."/>
            <person name="Hackstein J.H."/>
            <person name="Baker S.E."/>
            <person name="Grigoriev I.V."/>
            <person name="O'Malley M.A."/>
        </authorList>
    </citation>
    <scope>NUCLEOTIDE SEQUENCE [LARGE SCALE GENOMIC DNA]</scope>
    <source>
        <strain evidence="1 2">G1</strain>
    </source>
</reference>
<dbReference type="EMBL" id="MCOG01000155">
    <property type="protein sequence ID" value="ORY34427.1"/>
    <property type="molecule type" value="Genomic_DNA"/>
</dbReference>
<evidence type="ECO:0000313" key="2">
    <source>
        <dbReference type="Proteomes" id="UP000193920"/>
    </source>
</evidence>
<evidence type="ECO:0000313" key="1">
    <source>
        <dbReference type="EMBL" id="ORY34427.1"/>
    </source>
</evidence>
<comment type="caution">
    <text evidence="1">The sequence shown here is derived from an EMBL/GenBank/DDBJ whole genome shotgun (WGS) entry which is preliminary data.</text>
</comment>
<protein>
    <submittedName>
        <fullName evidence="1">Uncharacterized protein</fullName>
    </submittedName>
</protein>
<keyword evidence="2" id="KW-1185">Reference proteome</keyword>
<dbReference type="AlphaFoldDB" id="A0A1Y2BIP6"/>